<dbReference type="AlphaFoldDB" id="A0A4R4YC75"/>
<keyword evidence="2 5" id="KW-0812">Transmembrane</keyword>
<feature type="transmembrane region" description="Helical" evidence="5">
    <location>
        <begin position="281"/>
        <end position="306"/>
    </location>
</feature>
<dbReference type="Gene3D" id="1.20.1250.20">
    <property type="entry name" value="MFS general substrate transporter like domains"/>
    <property type="match status" value="2"/>
</dbReference>
<keyword evidence="4 5" id="KW-0472">Membrane</keyword>
<dbReference type="GO" id="GO:0022857">
    <property type="term" value="F:transmembrane transporter activity"/>
    <property type="evidence" value="ECO:0007669"/>
    <property type="project" value="InterPro"/>
</dbReference>
<evidence type="ECO:0000256" key="2">
    <source>
        <dbReference type="ARBA" id="ARBA00022692"/>
    </source>
</evidence>
<organism evidence="7 8">
    <name type="scientific">Saccharopolyspora elongata</name>
    <dbReference type="NCBI Taxonomy" id="2530387"/>
    <lineage>
        <taxon>Bacteria</taxon>
        <taxon>Bacillati</taxon>
        <taxon>Actinomycetota</taxon>
        <taxon>Actinomycetes</taxon>
        <taxon>Pseudonocardiales</taxon>
        <taxon>Pseudonocardiaceae</taxon>
        <taxon>Saccharopolyspora</taxon>
    </lineage>
</organism>
<feature type="transmembrane region" description="Helical" evidence="5">
    <location>
        <begin position="217"/>
        <end position="241"/>
    </location>
</feature>
<reference evidence="7 8" key="1">
    <citation type="submission" date="2019-03" db="EMBL/GenBank/DDBJ databases">
        <title>Draft genome sequences of novel Actinobacteria.</title>
        <authorList>
            <person name="Sahin N."/>
            <person name="Ay H."/>
            <person name="Saygin H."/>
        </authorList>
    </citation>
    <scope>NUCLEOTIDE SEQUENCE [LARGE SCALE GENOMIC DNA]</scope>
    <source>
        <strain evidence="7 8">7K502</strain>
    </source>
</reference>
<dbReference type="OrthoDB" id="5189108at2"/>
<comment type="caution">
    <text evidence="7">The sequence shown here is derived from an EMBL/GenBank/DDBJ whole genome shotgun (WGS) entry which is preliminary data.</text>
</comment>
<dbReference type="EMBL" id="SMKW01000051">
    <property type="protein sequence ID" value="TDD42106.1"/>
    <property type="molecule type" value="Genomic_DNA"/>
</dbReference>
<feature type="transmembrane region" description="Helical" evidence="5">
    <location>
        <begin position="68"/>
        <end position="93"/>
    </location>
</feature>
<name>A0A4R4YC75_9PSEU</name>
<dbReference type="PROSITE" id="PS50850">
    <property type="entry name" value="MFS"/>
    <property type="match status" value="1"/>
</dbReference>
<evidence type="ECO:0000256" key="4">
    <source>
        <dbReference type="ARBA" id="ARBA00023136"/>
    </source>
</evidence>
<keyword evidence="8" id="KW-1185">Reference proteome</keyword>
<feature type="transmembrane region" description="Helical" evidence="5">
    <location>
        <begin position="403"/>
        <end position="422"/>
    </location>
</feature>
<dbReference type="InterPro" id="IPR005829">
    <property type="entry name" value="Sugar_transporter_CS"/>
</dbReference>
<dbReference type="GO" id="GO:0005886">
    <property type="term" value="C:plasma membrane"/>
    <property type="evidence" value="ECO:0007669"/>
    <property type="project" value="UniProtKB-SubCell"/>
</dbReference>
<feature type="transmembrane region" description="Helical" evidence="5">
    <location>
        <begin position="190"/>
        <end position="211"/>
    </location>
</feature>
<feature type="transmembrane region" description="Helical" evidence="5">
    <location>
        <begin position="378"/>
        <end position="397"/>
    </location>
</feature>
<keyword evidence="3 5" id="KW-1133">Transmembrane helix</keyword>
<evidence type="ECO:0000256" key="5">
    <source>
        <dbReference type="SAM" id="Phobius"/>
    </source>
</evidence>
<dbReference type="InterPro" id="IPR011701">
    <property type="entry name" value="MFS"/>
</dbReference>
<gene>
    <name evidence="7" type="ORF">E1288_30475</name>
</gene>
<dbReference type="PANTHER" id="PTHR23531">
    <property type="entry name" value="QUINOLENE RESISTANCE PROTEIN NORA"/>
    <property type="match status" value="1"/>
</dbReference>
<comment type="subcellular location">
    <subcellularLocation>
        <location evidence="1">Cell membrane</location>
        <topology evidence="1">Multi-pass membrane protein</topology>
    </subcellularLocation>
</comment>
<feature type="transmembrane region" description="Helical" evidence="5">
    <location>
        <begin position="130"/>
        <end position="147"/>
    </location>
</feature>
<dbReference type="PANTHER" id="PTHR23531:SF1">
    <property type="entry name" value="QUINOLENE RESISTANCE PROTEIN NORA"/>
    <property type="match status" value="1"/>
</dbReference>
<accession>A0A4R4YC75</accession>
<dbReference type="PROSITE" id="PS00217">
    <property type="entry name" value="SUGAR_TRANSPORT_2"/>
    <property type="match status" value="1"/>
</dbReference>
<evidence type="ECO:0000256" key="3">
    <source>
        <dbReference type="ARBA" id="ARBA00022989"/>
    </source>
</evidence>
<dbReference type="InterPro" id="IPR020846">
    <property type="entry name" value="MFS_dom"/>
</dbReference>
<feature type="transmembrane region" description="Helical" evidence="5">
    <location>
        <begin position="318"/>
        <end position="338"/>
    </location>
</feature>
<feature type="domain" description="Major facilitator superfamily (MFS) profile" evidence="6">
    <location>
        <begin position="64"/>
        <end position="428"/>
    </location>
</feature>
<dbReference type="Pfam" id="PF07690">
    <property type="entry name" value="MFS_1"/>
    <property type="match status" value="1"/>
</dbReference>
<evidence type="ECO:0000313" key="8">
    <source>
        <dbReference type="Proteomes" id="UP000294947"/>
    </source>
</evidence>
<feature type="transmembrane region" description="Helical" evidence="5">
    <location>
        <begin position="153"/>
        <end position="178"/>
    </location>
</feature>
<feature type="transmembrane region" description="Helical" evidence="5">
    <location>
        <begin position="344"/>
        <end position="366"/>
    </location>
</feature>
<dbReference type="InterPro" id="IPR052714">
    <property type="entry name" value="MFS_Exporter"/>
</dbReference>
<sequence>MQKLLAVAVTAQAKPILAKATIGHECASRTSWTGWTKHGRGAYQELVRVSVESPAKDRTALQHRSFRLLLVATVGGFAGYVLLMPVLPLWAVAGGAGEVAAGATNAVFMLVTVLTQLGMPWLLKRIDHRIAFALGTMLIGLPTPLYALSSELWLLLGVSCLRGVGFGLLTVTGAALVAELVPAAQRGRAAGLYGLSIGLPNVLFLPAGVWLTQTIGFVPLFWIAGALPVAATAAALGMSRVRAKAVERSGTSAFPLALLPSWTVMTTAAIAAGGLTAFLPLAIAGSVAPAALLAFGAATMLGRWAAGQLGDRLGHNRVLVPAVLLAALGTGLLAVAAWGADPVALVGAAAFGAGFGAVQNITLVVMFERTESGVASTAWNIAYDAGQGLGSIGFGALVTLSGYPVTFAVAAILIAIGTPLAASHRRRD</sequence>
<feature type="transmembrane region" description="Helical" evidence="5">
    <location>
        <begin position="99"/>
        <end position="123"/>
    </location>
</feature>
<dbReference type="InterPro" id="IPR036259">
    <property type="entry name" value="MFS_trans_sf"/>
</dbReference>
<evidence type="ECO:0000256" key="1">
    <source>
        <dbReference type="ARBA" id="ARBA00004651"/>
    </source>
</evidence>
<feature type="transmembrane region" description="Helical" evidence="5">
    <location>
        <begin position="253"/>
        <end position="275"/>
    </location>
</feature>
<proteinExistence type="predicted"/>
<dbReference type="Proteomes" id="UP000294947">
    <property type="component" value="Unassembled WGS sequence"/>
</dbReference>
<evidence type="ECO:0000259" key="6">
    <source>
        <dbReference type="PROSITE" id="PS50850"/>
    </source>
</evidence>
<protein>
    <submittedName>
        <fullName evidence="7">MFS transporter</fullName>
    </submittedName>
</protein>
<evidence type="ECO:0000313" key="7">
    <source>
        <dbReference type="EMBL" id="TDD42106.1"/>
    </source>
</evidence>
<dbReference type="SUPFAM" id="SSF103473">
    <property type="entry name" value="MFS general substrate transporter"/>
    <property type="match status" value="1"/>
</dbReference>